<keyword evidence="2" id="KW-1185">Reference proteome</keyword>
<organism evidence="1 2">
    <name type="scientific">Fulvimonas yonginensis</name>
    <dbReference type="NCBI Taxonomy" id="1495200"/>
    <lineage>
        <taxon>Bacteria</taxon>
        <taxon>Pseudomonadati</taxon>
        <taxon>Pseudomonadota</taxon>
        <taxon>Gammaproteobacteria</taxon>
        <taxon>Lysobacterales</taxon>
        <taxon>Rhodanobacteraceae</taxon>
        <taxon>Fulvimonas</taxon>
    </lineage>
</organism>
<accession>A0ABU8JB51</accession>
<comment type="caution">
    <text evidence="1">The sequence shown here is derived from an EMBL/GenBank/DDBJ whole genome shotgun (WGS) entry which is preliminary data.</text>
</comment>
<dbReference type="RefSeq" id="WP_336807118.1">
    <property type="nucleotide sequence ID" value="NZ_JBBBNY010000003.1"/>
</dbReference>
<dbReference type="Proteomes" id="UP001381174">
    <property type="component" value="Unassembled WGS sequence"/>
</dbReference>
<evidence type="ECO:0008006" key="3">
    <source>
        <dbReference type="Google" id="ProtNLM"/>
    </source>
</evidence>
<gene>
    <name evidence="1" type="ORF">WAT24_07020</name>
</gene>
<evidence type="ECO:0000313" key="2">
    <source>
        <dbReference type="Proteomes" id="UP001381174"/>
    </source>
</evidence>
<evidence type="ECO:0000313" key="1">
    <source>
        <dbReference type="EMBL" id="MEI7036503.1"/>
    </source>
</evidence>
<name>A0ABU8JB51_9GAMM</name>
<protein>
    <recommendedName>
        <fullName evidence="3">WYL domain-containing protein</fullName>
    </recommendedName>
</protein>
<dbReference type="EMBL" id="JBBBNY010000003">
    <property type="protein sequence ID" value="MEI7036503.1"/>
    <property type="molecule type" value="Genomic_DNA"/>
</dbReference>
<proteinExistence type="predicted"/>
<sequence length="97" mass="11266">MNLQERIQLLTHAIEHRHRLRIVYSGKERLGEPQCLGESKRGTVVLRVYQIRGGSHPEALLDVAKVTTLELLDEHFDEPGPHYRRNDSAMRRIICQL</sequence>
<reference evidence="1 2" key="1">
    <citation type="journal article" date="2014" name="Int. J. Syst. Evol. Microbiol.">
        <title>Fulvimonas yonginensis sp. nov., isolated from greenhouse soil, and emended description of the genus Fulvimonas.</title>
        <authorList>
            <person name="Ahn J.H."/>
            <person name="Kim S.J."/>
            <person name="Weon H.Y."/>
            <person name="Hong S.B."/>
            <person name="Seok S.J."/>
            <person name="Kwon S.W."/>
        </authorList>
    </citation>
    <scope>NUCLEOTIDE SEQUENCE [LARGE SCALE GENOMIC DNA]</scope>
    <source>
        <strain evidence="1 2">KACC 16952</strain>
    </source>
</reference>